<dbReference type="Pfam" id="PF14871">
    <property type="entry name" value="GHL6"/>
    <property type="match status" value="1"/>
</dbReference>
<protein>
    <recommendedName>
        <fullName evidence="3">Family 10 glycosylhydrolase</fullName>
    </recommendedName>
</protein>
<dbReference type="InterPro" id="IPR029062">
    <property type="entry name" value="Class_I_gatase-like"/>
</dbReference>
<dbReference type="EMBL" id="JBEPMY010000016">
    <property type="protein sequence ID" value="MET3757238.1"/>
    <property type="molecule type" value="Genomic_DNA"/>
</dbReference>
<evidence type="ECO:0008006" key="3">
    <source>
        <dbReference type="Google" id="ProtNLM"/>
    </source>
</evidence>
<dbReference type="SUPFAM" id="SSF51445">
    <property type="entry name" value="(Trans)glycosidases"/>
    <property type="match status" value="1"/>
</dbReference>
<dbReference type="Gene3D" id="3.20.20.80">
    <property type="entry name" value="Glycosidases"/>
    <property type="match status" value="1"/>
</dbReference>
<accession>A0ABV2ML99</accession>
<dbReference type="SUPFAM" id="SSF52317">
    <property type="entry name" value="Class I glutamine amidotransferase-like"/>
    <property type="match status" value="1"/>
</dbReference>
<evidence type="ECO:0000313" key="2">
    <source>
        <dbReference type="Proteomes" id="UP001549077"/>
    </source>
</evidence>
<dbReference type="InterPro" id="IPR028212">
    <property type="entry name" value="GHL6"/>
</dbReference>
<dbReference type="Proteomes" id="UP001549077">
    <property type="component" value="Unassembled WGS sequence"/>
</dbReference>
<name>A0ABV2ML99_9HYPH</name>
<comment type="caution">
    <text evidence="1">The sequence shown here is derived from an EMBL/GenBank/DDBJ whole genome shotgun (WGS) entry which is preliminary data.</text>
</comment>
<organism evidence="1 2">
    <name type="scientific">Rhizobium binae</name>
    <dbReference type="NCBI Taxonomy" id="1138190"/>
    <lineage>
        <taxon>Bacteria</taxon>
        <taxon>Pseudomonadati</taxon>
        <taxon>Pseudomonadota</taxon>
        <taxon>Alphaproteobacteria</taxon>
        <taxon>Hyphomicrobiales</taxon>
        <taxon>Rhizobiaceae</taxon>
        <taxon>Rhizobium/Agrobacterium group</taxon>
        <taxon>Rhizobium</taxon>
    </lineage>
</organism>
<proteinExistence type="predicted"/>
<keyword evidence="2" id="KW-1185">Reference proteome</keyword>
<dbReference type="InterPro" id="IPR017853">
    <property type="entry name" value="GH"/>
</dbReference>
<sequence>MMPSQAPAPPVGAEALSFANDWMKTMLDARRQNTHTLRTPDWFKTATRWTQLTFVEDDPEKYDPAFWIDVFKRTKSNAVCLSAGGYIAYYPSEVPYHYVSKYLGDKDIFGALVDAARKLDMHVMARVDPHAVHDDAAKANPEWVMINADGTPRRHWAYPDVWVTNAYGDYNTVFMPEVVKEIVRKYDIDAVFANRWQGHGVDYSEDSARRFKDMFGYALPARPDAEDPAWQAWVQWRRRVLTDMIAQWDDAVKAIRPHASFIPNMGGASLMEFDLSVIAKHCPFLVVDHQGRKGLELGWSAGRNGKRIRATFPDRPVVLITSIGPEEEYRWKDAVTSGEEMQLWINDGTAHGLYAWFTKFNGVVPDKRWVEPVADAFALQAAIEPVLESMKPTAEIAVIDPSTTLRHWAPEERHSAEKHDLGFYHALVEARLPFELLSDQVLTDESLDRFKLIILANASCLSDAQNAAIRAYVDRGGSMIASYETSLRDEFGKKRPDFGLADVLGASYVSGPRGIVKNTYVALSGDHPINRGFDGAERIMGGTRLIHAVPSADAKAPFLYVPDFPDLPMEEVYPREEPKGAAVIARETGKGGRTVYIPWNIGEIFWEVYAVDHARLLANAVHWALGKTPRVTIEGKGVIDLALRENGEGMAVSLFNLTNPMMMKGPIRDNYPLAAQTISVEIPEGRSVAKAWLVVADRAASFSLANGRAQVEVPGIDRLEVLHLTWK</sequence>
<dbReference type="Gene3D" id="3.40.50.880">
    <property type="match status" value="1"/>
</dbReference>
<reference evidence="1 2" key="1">
    <citation type="submission" date="2024-06" db="EMBL/GenBank/DDBJ databases">
        <title>Genomic Encyclopedia of Type Strains, Phase IV (KMG-IV): sequencing the most valuable type-strain genomes for metagenomic binning, comparative biology and taxonomic classification.</title>
        <authorList>
            <person name="Goeker M."/>
        </authorList>
    </citation>
    <scope>NUCLEOTIDE SEQUENCE [LARGE SCALE GENOMIC DNA]</scope>
    <source>
        <strain evidence="1 2">DSM 29288</strain>
    </source>
</reference>
<gene>
    <name evidence="1" type="ORF">ABID08_004619</name>
</gene>
<dbReference type="CDD" id="cd03143">
    <property type="entry name" value="A4_beta-galactosidase_middle_domain"/>
    <property type="match status" value="1"/>
</dbReference>
<evidence type="ECO:0000313" key="1">
    <source>
        <dbReference type="EMBL" id="MET3757238.1"/>
    </source>
</evidence>